<keyword evidence="3" id="KW-1185">Reference proteome</keyword>
<dbReference type="KEGG" id="bvr:BVIR_519"/>
<dbReference type="EMBL" id="LN907867">
    <property type="protein sequence ID" value="CUU44239.1"/>
    <property type="molecule type" value="Genomic_DNA"/>
</dbReference>
<keyword evidence="1" id="KW-0812">Transmembrane</keyword>
<accession>A0A0P0J4L9</accession>
<reference evidence="3" key="1">
    <citation type="journal article" date="2016" name="Genome Announc.">
        <title>Revised genome sequence of the purple photosynthetic bacterium Blastochloris viridis.</title>
        <authorList>
            <person name="Liu L.N."/>
            <person name="Faulkner M."/>
            <person name="Liu X."/>
            <person name="Huang F."/>
            <person name="Darby A.C."/>
            <person name="Hall N."/>
        </authorList>
    </citation>
    <scope>NUCLEOTIDE SEQUENCE [LARGE SCALE GENOMIC DNA]</scope>
    <source>
        <strain evidence="3">ATCC 19567 / DSM 133 / F</strain>
    </source>
</reference>
<protein>
    <recommendedName>
        <fullName evidence="4">LPS export ABC transporter periplasmic protein LptC</fullName>
    </recommendedName>
</protein>
<keyword evidence="1" id="KW-1133">Transmembrane helix</keyword>
<dbReference type="STRING" id="1079.BVIR_519"/>
<gene>
    <name evidence="2" type="ORF">BVIRIDIS_32860</name>
</gene>
<dbReference type="Proteomes" id="UP000065734">
    <property type="component" value="Chromosome I"/>
</dbReference>
<dbReference type="OrthoDB" id="7873824at2"/>
<sequence length="236" mass="26061">MPHTTAPRTPGTQLDAVFEPRGDLDTVFRRALRHSRRVRFLRVAVPMVAIIAILAPLLFSAIRSISLTVPLGDFGRLVLTGNKLTMEAPRLAGFTKENRAYEVTAKRAQQDITHPYVVDLDEIQARIELTEGRIDMTAEHGQLDAKTELLTLSRGIFIRSSQGYEGHLTEAHVDVKAGTVVSPRPVDLKFLQGDLRADTMKLFNKDQMVRFDGNVVLNVKLPQSDGTPAADAGARP</sequence>
<proteinExistence type="predicted"/>
<organism evidence="2 3">
    <name type="scientific">Blastochloris viridis</name>
    <name type="common">Rhodopseudomonas viridis</name>
    <dbReference type="NCBI Taxonomy" id="1079"/>
    <lineage>
        <taxon>Bacteria</taxon>
        <taxon>Pseudomonadati</taxon>
        <taxon>Pseudomonadota</taxon>
        <taxon>Alphaproteobacteria</taxon>
        <taxon>Hyphomicrobiales</taxon>
        <taxon>Blastochloridaceae</taxon>
        <taxon>Blastochloris</taxon>
    </lineage>
</organism>
<feature type="transmembrane region" description="Helical" evidence="1">
    <location>
        <begin position="40"/>
        <end position="59"/>
    </location>
</feature>
<evidence type="ECO:0000313" key="3">
    <source>
        <dbReference type="Proteomes" id="UP000065734"/>
    </source>
</evidence>
<dbReference type="RefSeq" id="WP_145911890.1">
    <property type="nucleotide sequence ID" value="NZ_AP014854.2"/>
</dbReference>
<name>A0A0P0J4L9_BLAVI</name>
<evidence type="ECO:0000256" key="1">
    <source>
        <dbReference type="SAM" id="Phobius"/>
    </source>
</evidence>
<keyword evidence="1" id="KW-0472">Membrane</keyword>
<evidence type="ECO:0008006" key="4">
    <source>
        <dbReference type="Google" id="ProtNLM"/>
    </source>
</evidence>
<evidence type="ECO:0000313" key="2">
    <source>
        <dbReference type="EMBL" id="CUU44239.1"/>
    </source>
</evidence>
<dbReference type="AlphaFoldDB" id="A0A0P0J4L9"/>